<dbReference type="InterPro" id="IPR023796">
    <property type="entry name" value="Serpin_dom"/>
</dbReference>
<feature type="chain" id="PRO_5027598093" evidence="6">
    <location>
        <begin position="23"/>
        <end position="878"/>
    </location>
</feature>
<dbReference type="InterPro" id="IPR036186">
    <property type="entry name" value="Serpin_sf"/>
</dbReference>
<dbReference type="RefSeq" id="XP_016988320.1">
    <property type="nucleotide sequence ID" value="XM_017132831.1"/>
</dbReference>
<dbReference type="InterPro" id="IPR000215">
    <property type="entry name" value="Serpin_fam"/>
</dbReference>
<proteinExistence type="inferred from homology"/>
<evidence type="ECO:0000256" key="2">
    <source>
        <dbReference type="ARBA" id="ARBA00022690"/>
    </source>
</evidence>
<dbReference type="Gene3D" id="3.30.497.10">
    <property type="entry name" value="Antithrombin, subunit I, domain 2"/>
    <property type="match status" value="2"/>
</dbReference>
<feature type="domain" description="Serpin" evidence="7">
    <location>
        <begin position="508"/>
        <end position="862"/>
    </location>
</feature>
<dbReference type="GO" id="GO:0004867">
    <property type="term" value="F:serine-type endopeptidase inhibitor activity"/>
    <property type="evidence" value="ECO:0007669"/>
    <property type="project" value="UniProtKB-KW"/>
</dbReference>
<feature type="signal peptide" evidence="6">
    <location>
        <begin position="1"/>
        <end position="22"/>
    </location>
</feature>
<name>A0A6P4FD24_DRORH</name>
<dbReference type="PANTHER" id="PTHR11461:SF211">
    <property type="entry name" value="GH10112P-RELATED"/>
    <property type="match status" value="1"/>
</dbReference>
<dbReference type="GeneID" id="108050917"/>
<feature type="domain" description="Serpin" evidence="7">
    <location>
        <begin position="50"/>
        <end position="407"/>
    </location>
</feature>
<protein>
    <submittedName>
        <fullName evidence="8">Uncharacterized protein LOC108050917</fullName>
    </submittedName>
</protein>
<dbReference type="OrthoDB" id="671595at2759"/>
<evidence type="ECO:0000256" key="1">
    <source>
        <dbReference type="ARBA" id="ARBA00009500"/>
    </source>
</evidence>
<dbReference type="AlphaFoldDB" id="A0A6P4FD24"/>
<evidence type="ECO:0000259" key="7">
    <source>
        <dbReference type="SMART" id="SM00093"/>
    </source>
</evidence>
<dbReference type="SUPFAM" id="SSF56574">
    <property type="entry name" value="Serpins"/>
    <property type="match status" value="2"/>
</dbReference>
<evidence type="ECO:0000256" key="3">
    <source>
        <dbReference type="ARBA" id="ARBA00022900"/>
    </source>
</evidence>
<evidence type="ECO:0000256" key="5">
    <source>
        <dbReference type="SAM" id="MobiDB-lite"/>
    </source>
</evidence>
<evidence type="ECO:0000256" key="4">
    <source>
        <dbReference type="RuleBase" id="RU000411"/>
    </source>
</evidence>
<comment type="similarity">
    <text evidence="1 4">Belongs to the serpin family.</text>
</comment>
<keyword evidence="3" id="KW-0722">Serine protease inhibitor</keyword>
<feature type="compositionally biased region" description="Low complexity" evidence="5">
    <location>
        <begin position="468"/>
        <end position="478"/>
    </location>
</feature>
<keyword evidence="2" id="KW-0646">Protease inhibitor</keyword>
<keyword evidence="6" id="KW-0732">Signal</keyword>
<dbReference type="Pfam" id="PF00079">
    <property type="entry name" value="Serpin"/>
    <property type="match status" value="2"/>
</dbReference>
<dbReference type="Gene3D" id="2.30.39.10">
    <property type="entry name" value="Alpha-1-antitrypsin, domain 1"/>
    <property type="match status" value="2"/>
</dbReference>
<dbReference type="PROSITE" id="PS00284">
    <property type="entry name" value="SERPIN"/>
    <property type="match status" value="2"/>
</dbReference>
<dbReference type="SMART" id="SM00093">
    <property type="entry name" value="SERPIN"/>
    <property type="match status" value="2"/>
</dbReference>
<gene>
    <name evidence="8" type="primary">LOC108050917</name>
</gene>
<reference evidence="8" key="1">
    <citation type="submission" date="2025-08" db="UniProtKB">
        <authorList>
            <consortium name="RefSeq"/>
        </authorList>
    </citation>
    <scope>IDENTIFICATION</scope>
</reference>
<dbReference type="InterPro" id="IPR042185">
    <property type="entry name" value="Serpin_sf_2"/>
</dbReference>
<dbReference type="InterPro" id="IPR023795">
    <property type="entry name" value="Serpin_CS"/>
</dbReference>
<dbReference type="InterPro" id="IPR042178">
    <property type="entry name" value="Serpin_sf_1"/>
</dbReference>
<feature type="region of interest" description="Disordered" evidence="5">
    <location>
        <begin position="456"/>
        <end position="478"/>
    </location>
</feature>
<evidence type="ECO:0000256" key="6">
    <source>
        <dbReference type="SAM" id="SignalP"/>
    </source>
</evidence>
<organism evidence="8">
    <name type="scientific">Drosophila rhopaloa</name>
    <name type="common">Fruit fly</name>
    <dbReference type="NCBI Taxonomy" id="1041015"/>
    <lineage>
        <taxon>Eukaryota</taxon>
        <taxon>Metazoa</taxon>
        <taxon>Ecdysozoa</taxon>
        <taxon>Arthropoda</taxon>
        <taxon>Hexapoda</taxon>
        <taxon>Insecta</taxon>
        <taxon>Pterygota</taxon>
        <taxon>Neoptera</taxon>
        <taxon>Endopterygota</taxon>
        <taxon>Diptera</taxon>
        <taxon>Brachycera</taxon>
        <taxon>Muscomorpha</taxon>
        <taxon>Ephydroidea</taxon>
        <taxon>Drosophilidae</taxon>
        <taxon>Drosophila</taxon>
        <taxon>Sophophora</taxon>
    </lineage>
</organism>
<dbReference type="PANTHER" id="PTHR11461">
    <property type="entry name" value="SERINE PROTEASE INHIBITOR, SERPIN"/>
    <property type="match status" value="1"/>
</dbReference>
<sequence>MASKASILLILMGHLLVAQTFAQTNFDRNQSQNNSRQLSPSFSYMDRFSGKLFQKIAKPNQGNVVISPFSLHALLGMILAASSGETLRELKQVGEFGKNHTDVALDFQRLIKFKDHLQGVELTTAMRVYYNQRLGGINTRFEEFAKTYYTAGTEPVDMDNGGVTATKINAWVANSTRNKIKNLISSKSITSDVQAILVNAVYFKGRWEKDFSTSATRPAKFRLTDGRTSQVAMMYSKNVYGFADLPELNATALELAYKDSETSMLILLPNRHDGLADLEQKLALPEFDLNRIAPRLRRQKVEVGLPKFRIEFEQDLIKPLKELGLRQMFTQSSQVINLLNQPVRVDQIKQKAYIDVGEGGTEAAAASYVRVKRRMRSDDPIFVANRPFVFAIRTPSSVLFVGHVEDPGLKHQIRKMASKATIVLLLTGHLLVAHTFAQQQDNTWQTRTVNVQRDRGLRTQPGNSNWGQQANQQPPNNVQEVPLNQQATTTPPPNRPPPSYSYMDRFSAKLFQKIVRQPWQGNIVFSPFSVHALLGMIYAASSGDTMREVQQVGEFGESQMDVAQDFERLYKFKDHLQGADLTMALRVFYNQRLSGINPSYDAFAKFYYDAGTEPVNMDNGQDTSSLINAWVADRTHNKIQNLVRANDINSQMQALLVNAAYFKGRWENEFSTRNTQPAEFSHTDGTVSQVAMMFNDDVFGLADLPELNATALELSYKNSATSMLILLPNRINGLADLEQKLAQPQFDLNQLAHRLRRQRVAVGLPKFRIQFNQDMTEPLKDLGLRQMFTPNSQVNKLLDEPVRVDKILQKAYIDVDESGTEAPPSDAGSLPVRSPDFVVDRPFVFAIRAPSSVLLVGHVEKPLPMTARIDPAIAYYGQ</sequence>
<dbReference type="CDD" id="cd19954">
    <property type="entry name" value="serpin42Dd-like_insects"/>
    <property type="match status" value="2"/>
</dbReference>
<evidence type="ECO:0000313" key="8">
    <source>
        <dbReference type="RefSeq" id="XP_016988320.1"/>
    </source>
</evidence>
<accession>A0A6P4FD24</accession>
<dbReference type="RefSeq" id="XP_016988320.2">
    <property type="nucleotide sequence ID" value="XM_017132831.2"/>
</dbReference>
<dbReference type="GO" id="GO:0005615">
    <property type="term" value="C:extracellular space"/>
    <property type="evidence" value="ECO:0007669"/>
    <property type="project" value="InterPro"/>
</dbReference>